<keyword evidence="3" id="KW-1185">Reference proteome</keyword>
<protein>
    <submittedName>
        <fullName evidence="2">Uncharacterized protein</fullName>
    </submittedName>
</protein>
<organism evidence="2 3">
    <name type="scientific">Sanguibacter suaedae</name>
    <dbReference type="NCBI Taxonomy" id="2795737"/>
    <lineage>
        <taxon>Bacteria</taxon>
        <taxon>Bacillati</taxon>
        <taxon>Actinomycetota</taxon>
        <taxon>Actinomycetes</taxon>
        <taxon>Micrococcales</taxon>
        <taxon>Sanguibacteraceae</taxon>
        <taxon>Sanguibacter</taxon>
    </lineage>
</organism>
<keyword evidence="1" id="KW-0472">Membrane</keyword>
<accession>A0A934M9Y1</accession>
<sequence length="144" mass="14831">MTAPARTAPDRVGPLRTSLASSPWAVPLGVFVLSAVTWFGWFAHKEYVISPEGNQSGPYATWQAVGAVATLAVLALVAAYLLRPRLVAACVASGFTTGFAVEGLRSDESGLWIVGAGLVLVGTFSGAAFLASTVARRRGGASHA</sequence>
<gene>
    <name evidence="2" type="ORF">JAV76_01330</name>
</gene>
<feature type="transmembrane region" description="Helical" evidence="1">
    <location>
        <begin position="21"/>
        <end position="41"/>
    </location>
</feature>
<reference evidence="2" key="1">
    <citation type="submission" date="2020-12" db="EMBL/GenBank/DDBJ databases">
        <title>Sanguibacter suaedae sp. nov., isolated from Suaeda aralocaspica.</title>
        <authorList>
            <person name="Ma Q."/>
        </authorList>
    </citation>
    <scope>NUCLEOTIDE SEQUENCE</scope>
    <source>
        <strain evidence="2">YZGR15</strain>
    </source>
</reference>
<keyword evidence="1" id="KW-1133">Transmembrane helix</keyword>
<evidence type="ECO:0000256" key="1">
    <source>
        <dbReference type="SAM" id="Phobius"/>
    </source>
</evidence>
<dbReference type="RefSeq" id="WP_198732208.1">
    <property type="nucleotide sequence ID" value="NZ_JAEINH010000001.1"/>
</dbReference>
<evidence type="ECO:0000313" key="2">
    <source>
        <dbReference type="EMBL" id="MBI9113651.1"/>
    </source>
</evidence>
<dbReference type="AlphaFoldDB" id="A0A934M9Y1"/>
<feature type="transmembrane region" description="Helical" evidence="1">
    <location>
        <begin position="110"/>
        <end position="131"/>
    </location>
</feature>
<evidence type="ECO:0000313" key="3">
    <source>
        <dbReference type="Proteomes" id="UP000602087"/>
    </source>
</evidence>
<proteinExistence type="predicted"/>
<keyword evidence="1" id="KW-0812">Transmembrane</keyword>
<comment type="caution">
    <text evidence="2">The sequence shown here is derived from an EMBL/GenBank/DDBJ whole genome shotgun (WGS) entry which is preliminary data.</text>
</comment>
<name>A0A934M9Y1_9MICO</name>
<feature type="transmembrane region" description="Helical" evidence="1">
    <location>
        <begin position="86"/>
        <end position="104"/>
    </location>
</feature>
<dbReference type="EMBL" id="JAEINH010000001">
    <property type="protein sequence ID" value="MBI9113651.1"/>
    <property type="molecule type" value="Genomic_DNA"/>
</dbReference>
<dbReference type="Proteomes" id="UP000602087">
    <property type="component" value="Unassembled WGS sequence"/>
</dbReference>
<feature type="transmembrane region" description="Helical" evidence="1">
    <location>
        <begin position="61"/>
        <end position="81"/>
    </location>
</feature>